<keyword evidence="2" id="KW-1185">Reference proteome</keyword>
<accession>A0ACC0TYG9</accession>
<reference evidence="1" key="1">
    <citation type="submission" date="2021-03" db="EMBL/GenBank/DDBJ databases">
        <title>Evolutionary priming and transition to the ectomycorrhizal habit in an iconic lineage of mushroom-forming fungi: is preadaptation a requirement?</title>
        <authorList>
            <consortium name="DOE Joint Genome Institute"/>
            <person name="Looney B.P."/>
            <person name="Miyauchi S."/>
            <person name="Morin E."/>
            <person name="Drula E."/>
            <person name="Courty P.E."/>
            <person name="Chicoki N."/>
            <person name="Fauchery L."/>
            <person name="Kohler A."/>
            <person name="Kuo A."/>
            <person name="LaButti K."/>
            <person name="Pangilinan J."/>
            <person name="Lipzen A."/>
            <person name="Riley R."/>
            <person name="Andreopoulos W."/>
            <person name="He G."/>
            <person name="Johnson J."/>
            <person name="Barry K.W."/>
            <person name="Grigoriev I.V."/>
            <person name="Nagy L."/>
            <person name="Hibbett D."/>
            <person name="Henrissat B."/>
            <person name="Matheny P.B."/>
            <person name="Labbe J."/>
            <person name="Martin A.F."/>
        </authorList>
    </citation>
    <scope>NUCLEOTIDE SEQUENCE</scope>
    <source>
        <strain evidence="1">BPL698</strain>
    </source>
</reference>
<proteinExistence type="predicted"/>
<sequence>MSNAIKTTEKKRPQGRIVDFLNKQAQQPPSDSGSGLRPLDPSSLRLSSGTKGFVISGSGAVTQTAGRPCDSNAVEGTRRILRATDYRPPSSTSDRVLLTKPTISTLASDARIHSRPEIIPRNSVTSQSCPVSQQAKAPTASAHTTVGRLLEMSTDAVDSHHSLCVAYGEAISSQRAPPASSSNYKTRRLLTPSAPSSDLIYTQPSSANPAQPSITFARSPGPASMYACKTPGVEAIHARRVIEKRNGTPNEFAQATLPRTVSPTQLPLTVASYHKSDLPTHQPRNPSPASQFLPIASQAQGGSDELSESTPLHPQSFPTSVVDPSYLSPLRTRESPYNHSTLQPPPDDDSEWTTFPRRKPRHHEQPKNLITASARFRLPIHSRVLPPPTELPEGKRPRISLYRPPPRTVTVDLAGLEGRYALVRGAMRK</sequence>
<evidence type="ECO:0000313" key="2">
    <source>
        <dbReference type="Proteomes" id="UP001207468"/>
    </source>
</evidence>
<gene>
    <name evidence="1" type="ORF">F5148DRAFT_497696</name>
</gene>
<comment type="caution">
    <text evidence="1">The sequence shown here is derived from an EMBL/GenBank/DDBJ whole genome shotgun (WGS) entry which is preliminary data.</text>
</comment>
<dbReference type="EMBL" id="JAGFNK010000327">
    <property type="protein sequence ID" value="KAI9452751.1"/>
    <property type="molecule type" value="Genomic_DNA"/>
</dbReference>
<dbReference type="Proteomes" id="UP001207468">
    <property type="component" value="Unassembled WGS sequence"/>
</dbReference>
<name>A0ACC0TYG9_9AGAM</name>
<organism evidence="1 2">
    <name type="scientific">Russula earlei</name>
    <dbReference type="NCBI Taxonomy" id="71964"/>
    <lineage>
        <taxon>Eukaryota</taxon>
        <taxon>Fungi</taxon>
        <taxon>Dikarya</taxon>
        <taxon>Basidiomycota</taxon>
        <taxon>Agaricomycotina</taxon>
        <taxon>Agaricomycetes</taxon>
        <taxon>Russulales</taxon>
        <taxon>Russulaceae</taxon>
        <taxon>Russula</taxon>
    </lineage>
</organism>
<evidence type="ECO:0000313" key="1">
    <source>
        <dbReference type="EMBL" id="KAI9452751.1"/>
    </source>
</evidence>
<protein>
    <submittedName>
        <fullName evidence="1">Uncharacterized protein</fullName>
    </submittedName>
</protein>